<proteinExistence type="predicted"/>
<keyword evidence="1" id="KW-0812">Transmembrane</keyword>
<evidence type="ECO:0000313" key="4">
    <source>
        <dbReference type="WBParaSite" id="ECPE_0000251901-mRNA-1"/>
    </source>
</evidence>
<feature type="transmembrane region" description="Helical" evidence="1">
    <location>
        <begin position="21"/>
        <end position="39"/>
    </location>
</feature>
<keyword evidence="3" id="KW-1185">Reference proteome</keyword>
<evidence type="ECO:0000313" key="3">
    <source>
        <dbReference type="Proteomes" id="UP000272942"/>
    </source>
</evidence>
<reference evidence="4" key="1">
    <citation type="submission" date="2016-06" db="UniProtKB">
        <authorList>
            <consortium name="WormBaseParasite"/>
        </authorList>
    </citation>
    <scope>IDENTIFICATION</scope>
</reference>
<dbReference type="InterPro" id="IPR036400">
    <property type="entry name" value="Cyt_B5-like_heme/steroid_sf"/>
</dbReference>
<gene>
    <name evidence="2" type="ORF">ECPE_LOCUS2519</name>
</gene>
<accession>A0A183A6D4</accession>
<name>A0A183A6D4_9TREM</name>
<dbReference type="EMBL" id="UZAN01039668">
    <property type="protein sequence ID" value="VDP66697.1"/>
    <property type="molecule type" value="Genomic_DNA"/>
</dbReference>
<dbReference type="Proteomes" id="UP000272942">
    <property type="component" value="Unassembled WGS sequence"/>
</dbReference>
<reference evidence="2 3" key="2">
    <citation type="submission" date="2018-11" db="EMBL/GenBank/DDBJ databases">
        <authorList>
            <consortium name="Pathogen Informatics"/>
        </authorList>
    </citation>
    <scope>NUCLEOTIDE SEQUENCE [LARGE SCALE GENOMIC DNA]</scope>
    <source>
        <strain evidence="2 3">Egypt</strain>
    </source>
</reference>
<evidence type="ECO:0000313" key="2">
    <source>
        <dbReference type="EMBL" id="VDP66697.1"/>
    </source>
</evidence>
<dbReference type="AlphaFoldDB" id="A0A183A6D4"/>
<protein>
    <submittedName>
        <fullName evidence="4">Cytochrome b5 heme-binding domain-containing protein</fullName>
    </submittedName>
</protein>
<organism evidence="4">
    <name type="scientific">Echinostoma caproni</name>
    <dbReference type="NCBI Taxonomy" id="27848"/>
    <lineage>
        <taxon>Eukaryota</taxon>
        <taxon>Metazoa</taxon>
        <taxon>Spiralia</taxon>
        <taxon>Lophotrochozoa</taxon>
        <taxon>Platyhelminthes</taxon>
        <taxon>Trematoda</taxon>
        <taxon>Digenea</taxon>
        <taxon>Plagiorchiida</taxon>
        <taxon>Echinostomata</taxon>
        <taxon>Echinostomatoidea</taxon>
        <taxon>Echinostomatidae</taxon>
        <taxon>Echinostoma</taxon>
    </lineage>
</organism>
<dbReference type="Gene3D" id="3.10.120.10">
    <property type="entry name" value="Cytochrome b5-like heme/steroid binding domain"/>
    <property type="match status" value="1"/>
</dbReference>
<dbReference type="WBParaSite" id="ECPE_0000251901-mRNA-1">
    <property type="protein sequence ID" value="ECPE_0000251901-mRNA-1"/>
    <property type="gene ID" value="ECPE_0000251901"/>
</dbReference>
<sequence>MLEGCRGAEEAFGVCYYRGKLILLSSLVVGIAIGLRLSVKSWQPGSLTTILDALILFGSDWIFRWNLTTNRQTTPFKGIDPDADFDPHLRPPSCLRYPFHVDLLEENVHLSLLGYVFKIPPSDSIFGPHGSYTTYTGYDATYRFLGENSQLRYALDGVETRGLADLLRWFQFLSSRYQCVGHLPGLYFDPMGDPTAYTKSIFTTWEHMIEDQITMLVTFPRCQQMRDFDTELTYVTCPDEIKPNGKELISRYPRLLVELSRRAPRCACVSTGLANPPTNLLPYPQCDPSLTRCQSVPS</sequence>
<evidence type="ECO:0000256" key="1">
    <source>
        <dbReference type="SAM" id="Phobius"/>
    </source>
</evidence>
<keyword evidence="1" id="KW-1133">Transmembrane helix</keyword>
<keyword evidence="1" id="KW-0472">Membrane</keyword>
<dbReference type="OrthoDB" id="10257697at2759"/>